<reference evidence="1 2" key="1">
    <citation type="submission" date="2024-02" db="EMBL/GenBank/DDBJ databases">
        <authorList>
            <person name="Chen Y."/>
            <person name="Shah S."/>
            <person name="Dougan E. K."/>
            <person name="Thang M."/>
            <person name="Chan C."/>
        </authorList>
    </citation>
    <scope>NUCLEOTIDE SEQUENCE [LARGE SCALE GENOMIC DNA]</scope>
</reference>
<dbReference type="EMBL" id="CAXAMN010001825">
    <property type="protein sequence ID" value="CAK8996452.1"/>
    <property type="molecule type" value="Genomic_DNA"/>
</dbReference>
<name>A0ABP0I380_9DINO</name>
<keyword evidence="2" id="KW-1185">Reference proteome</keyword>
<feature type="non-terminal residue" evidence="1">
    <location>
        <position position="292"/>
    </location>
</feature>
<evidence type="ECO:0000313" key="1">
    <source>
        <dbReference type="EMBL" id="CAK8996452.1"/>
    </source>
</evidence>
<proteinExistence type="predicted"/>
<protein>
    <recommendedName>
        <fullName evidence="3">Transposase</fullName>
    </recommendedName>
</protein>
<gene>
    <name evidence="1" type="ORF">CCMP2556_LOCUS4457</name>
</gene>
<evidence type="ECO:0000313" key="2">
    <source>
        <dbReference type="Proteomes" id="UP001642484"/>
    </source>
</evidence>
<organism evidence="1 2">
    <name type="scientific">Durusdinium trenchii</name>
    <dbReference type="NCBI Taxonomy" id="1381693"/>
    <lineage>
        <taxon>Eukaryota</taxon>
        <taxon>Sar</taxon>
        <taxon>Alveolata</taxon>
        <taxon>Dinophyceae</taxon>
        <taxon>Suessiales</taxon>
        <taxon>Symbiodiniaceae</taxon>
        <taxon>Durusdinium</taxon>
    </lineage>
</organism>
<accession>A0ABP0I380</accession>
<evidence type="ECO:0008006" key="3">
    <source>
        <dbReference type="Google" id="ProtNLM"/>
    </source>
</evidence>
<sequence length="292" mass="33333">MRASPVMKKDIYKTMKKIPVHKSSLKKCPCCQNNLSRKKEYSVVQARLFSSESITTIASQGLYCGRNRCKLYFRHNFVWLGGQKINCMSFNEMKKNWALLCHLQDCLHHEVPRAVLSSPLTRQDKVWAGSGSSPNRDDTDMFWGHSSFRDHLLHALEGYALARRDPTKVIEALLSPVEPGRQVKLKGRPMKRLYEHDRSCHCKQKDAVRHVLPDRTAGWQFAIDPATGQVLGAYEHVVNERNEDKVALLKKVLAMPLVSADLLLHDDACHFEAYVQKHAGDAFDGVKYYLVD</sequence>
<comment type="caution">
    <text evidence="1">The sequence shown here is derived from an EMBL/GenBank/DDBJ whole genome shotgun (WGS) entry which is preliminary data.</text>
</comment>
<dbReference type="Proteomes" id="UP001642484">
    <property type="component" value="Unassembled WGS sequence"/>
</dbReference>